<dbReference type="GO" id="GO:0004528">
    <property type="term" value="F:phosphodiesterase I activity"/>
    <property type="evidence" value="ECO:0007669"/>
    <property type="project" value="UniProtKB-EC"/>
</dbReference>
<dbReference type="Gene3D" id="3.40.1350.10">
    <property type="match status" value="1"/>
</dbReference>
<dbReference type="InterPro" id="IPR040603">
    <property type="entry name" value="FAN1_SAP_bact"/>
</dbReference>
<dbReference type="AlphaFoldDB" id="A0A0F9TSR3"/>
<dbReference type="InterPro" id="IPR011856">
    <property type="entry name" value="tRNA_endonuc-like_dom_sf"/>
</dbReference>
<dbReference type="Pfam" id="PF21315">
    <property type="entry name" value="FAN1_HTH"/>
    <property type="match status" value="1"/>
</dbReference>
<evidence type="ECO:0000256" key="9">
    <source>
        <dbReference type="ARBA" id="ARBA00022842"/>
    </source>
</evidence>
<dbReference type="Pfam" id="PF08774">
    <property type="entry name" value="VRR_NUC"/>
    <property type="match status" value="1"/>
</dbReference>
<keyword evidence="9" id="KW-0460">Magnesium</keyword>
<keyword evidence="6" id="KW-0540">Nuclease</keyword>
<dbReference type="PANTHER" id="PTHR15749">
    <property type="entry name" value="FANCONI-ASSOCIATED NUCLEASE 1"/>
    <property type="match status" value="1"/>
</dbReference>
<dbReference type="GO" id="GO:0003676">
    <property type="term" value="F:nucleic acid binding"/>
    <property type="evidence" value="ECO:0007669"/>
    <property type="project" value="InterPro"/>
</dbReference>
<dbReference type="InterPro" id="IPR033315">
    <property type="entry name" value="Fan1-like"/>
</dbReference>
<keyword evidence="8" id="KW-0378">Hydrolase</keyword>
<dbReference type="SMART" id="SM00990">
    <property type="entry name" value="VRR_NUC"/>
    <property type="match status" value="1"/>
</dbReference>
<dbReference type="EMBL" id="LAZR01000202">
    <property type="protein sequence ID" value="KKN82359.1"/>
    <property type="molecule type" value="Genomic_DNA"/>
</dbReference>
<comment type="similarity">
    <text evidence="4">Belongs to the FAN1 family.</text>
</comment>
<dbReference type="GO" id="GO:0036297">
    <property type="term" value="P:interstrand cross-link repair"/>
    <property type="evidence" value="ECO:0007669"/>
    <property type="project" value="InterPro"/>
</dbReference>
<evidence type="ECO:0000256" key="4">
    <source>
        <dbReference type="ARBA" id="ARBA00005533"/>
    </source>
</evidence>
<proteinExistence type="inferred from homology"/>
<gene>
    <name evidence="12" type="ORF">LCGC14_0310190</name>
</gene>
<evidence type="ECO:0000256" key="1">
    <source>
        <dbReference type="ARBA" id="ARBA00000983"/>
    </source>
</evidence>
<evidence type="ECO:0000256" key="2">
    <source>
        <dbReference type="ARBA" id="ARBA00001936"/>
    </source>
</evidence>
<keyword evidence="10" id="KW-0464">Manganese</keyword>
<dbReference type="PANTHER" id="PTHR15749:SF4">
    <property type="entry name" value="FANCONI-ASSOCIATED NUCLEASE 1"/>
    <property type="match status" value="1"/>
</dbReference>
<dbReference type="InterPro" id="IPR049125">
    <property type="entry name" value="FAN1-like_WH"/>
</dbReference>
<keyword evidence="7" id="KW-0479">Metal-binding</keyword>
<protein>
    <recommendedName>
        <fullName evidence="5">phosphodiesterase I</fullName>
        <ecNumber evidence="5">3.1.4.1</ecNumber>
    </recommendedName>
</protein>
<name>A0A0F9TSR3_9ZZZZ</name>
<dbReference type="InterPro" id="IPR014883">
    <property type="entry name" value="VRR_NUC"/>
</dbReference>
<feature type="domain" description="VRR-NUC" evidence="11">
    <location>
        <begin position="436"/>
        <end position="550"/>
    </location>
</feature>
<evidence type="ECO:0000256" key="6">
    <source>
        <dbReference type="ARBA" id="ARBA00022722"/>
    </source>
</evidence>
<sequence>MPNQSSSAKLQPDVPDYYYLTNFVTALRWVSARYDDLLNDDELQFIAGFARLPLTSQALLVRLVMRKGPHFRLDKLNYPEIGNVDQAAEPLLAAGWIDGAAQLTVQELIPLLRKDEVIKAFPHVEALRSLKKQDMLPALVEAYSESKSFSRWSANVTVLYTLVIGDLCDRLRLMFFGNLHQTWSEFVLADLGILRYEQVPLSAESRGFFCRSDLEQYQLLWQCRKDLEANVSLSDILSRLDDFHSVNPYLVTRHARLLFKIARQLERDGSHEQALDLYQRSSYDGSCQRRIRILEKLERYDQAYALASLAYDSPESDAEKQLIGRALARLGRKLRLPIQPANRPVAEQRIDLTLCYPQAGSVEQVVRDHLTTAEAPVHYVENTLINSLFGLLCWEAIFAPLPGAFFHPFHSGPVDLLAPDFYRRRAEHFASCFAWLETDDYKHRIRDTYRSKTGVQSPFVFWGALDENLLELALDCLPPAHLRVWFERLLTDIKANRAGMPDLIQFWPQEKRYRMIEVKGPGDRLQDNQRRWLALCAQHAMPVNVCYVQWADT</sequence>
<accession>A0A0F9TSR3</accession>
<evidence type="ECO:0000256" key="8">
    <source>
        <dbReference type="ARBA" id="ARBA00022801"/>
    </source>
</evidence>
<dbReference type="Pfam" id="PF18081">
    <property type="entry name" value="FANC_SAP"/>
    <property type="match status" value="1"/>
</dbReference>
<evidence type="ECO:0000256" key="7">
    <source>
        <dbReference type="ARBA" id="ARBA00022723"/>
    </source>
</evidence>
<evidence type="ECO:0000256" key="3">
    <source>
        <dbReference type="ARBA" id="ARBA00001946"/>
    </source>
</evidence>
<evidence type="ECO:0000256" key="5">
    <source>
        <dbReference type="ARBA" id="ARBA00012029"/>
    </source>
</evidence>
<comment type="catalytic activity">
    <reaction evidence="1">
        <text>Hydrolytically removes 5'-nucleotides successively from the 3'-hydroxy termini of 3'-hydroxy-terminated oligonucleotides.</text>
        <dbReference type="EC" id="3.1.4.1"/>
    </reaction>
</comment>
<comment type="caution">
    <text evidence="12">The sequence shown here is derived from an EMBL/GenBank/DDBJ whole genome shotgun (WGS) entry which is preliminary data.</text>
</comment>
<evidence type="ECO:0000313" key="12">
    <source>
        <dbReference type="EMBL" id="KKN82359.1"/>
    </source>
</evidence>
<dbReference type="EC" id="3.1.4.1" evidence="5"/>
<evidence type="ECO:0000256" key="10">
    <source>
        <dbReference type="ARBA" id="ARBA00023211"/>
    </source>
</evidence>
<evidence type="ECO:0000259" key="11">
    <source>
        <dbReference type="SMART" id="SM00990"/>
    </source>
</evidence>
<comment type="cofactor">
    <cofactor evidence="2">
        <name>Mn(2+)</name>
        <dbReference type="ChEBI" id="CHEBI:29035"/>
    </cofactor>
</comment>
<reference evidence="12" key="1">
    <citation type="journal article" date="2015" name="Nature">
        <title>Complex archaea that bridge the gap between prokaryotes and eukaryotes.</title>
        <authorList>
            <person name="Spang A."/>
            <person name="Saw J.H."/>
            <person name="Jorgensen S.L."/>
            <person name="Zaremba-Niedzwiedzka K."/>
            <person name="Martijn J."/>
            <person name="Lind A.E."/>
            <person name="van Eijk R."/>
            <person name="Schleper C."/>
            <person name="Guy L."/>
            <person name="Ettema T.J."/>
        </authorList>
    </citation>
    <scope>NUCLEOTIDE SEQUENCE</scope>
</reference>
<comment type="cofactor">
    <cofactor evidence="3">
        <name>Mg(2+)</name>
        <dbReference type="ChEBI" id="CHEBI:18420"/>
    </cofactor>
</comment>
<dbReference type="FunFam" id="3.40.1350.10:FF:000024">
    <property type="entry name" value="Fanconi-associated nuclease"/>
    <property type="match status" value="1"/>
</dbReference>
<organism evidence="12">
    <name type="scientific">marine sediment metagenome</name>
    <dbReference type="NCBI Taxonomy" id="412755"/>
    <lineage>
        <taxon>unclassified sequences</taxon>
        <taxon>metagenomes</taxon>
        <taxon>ecological metagenomes</taxon>
    </lineage>
</organism>
<dbReference type="GO" id="GO:0046872">
    <property type="term" value="F:metal ion binding"/>
    <property type="evidence" value="ECO:0007669"/>
    <property type="project" value="UniProtKB-KW"/>
</dbReference>